<comment type="caution">
    <text evidence="1">The sequence shown here is derived from an EMBL/GenBank/DDBJ whole genome shotgun (WGS) entry which is preliminary data.</text>
</comment>
<gene>
    <name evidence="1" type="ORF">GCM10008938_11740</name>
</gene>
<dbReference type="Proteomes" id="UP000632222">
    <property type="component" value="Unassembled WGS sequence"/>
</dbReference>
<proteinExistence type="predicted"/>
<evidence type="ECO:0000313" key="1">
    <source>
        <dbReference type="EMBL" id="GGJ27280.1"/>
    </source>
</evidence>
<name>A0ABQ2CWC1_9DEIO</name>
<dbReference type="EMBL" id="BMOD01000003">
    <property type="protein sequence ID" value="GGJ27280.1"/>
    <property type="molecule type" value="Genomic_DNA"/>
</dbReference>
<evidence type="ECO:0000313" key="2">
    <source>
        <dbReference type="Proteomes" id="UP000632222"/>
    </source>
</evidence>
<dbReference type="RefSeq" id="WP_189001315.1">
    <property type="nucleotide sequence ID" value="NZ_BMOD01000003.1"/>
</dbReference>
<sequence>MAKSSALKARCKLCGQDVSYGQLTRHLQKCVPDHPPASKGKPEPIRVVRLSASGMFLVLELPAKSKFFDLDDALRAIWLECCGHMSMFTVRENGEKVMYTADAEGGDSEGFYGWLPREKPMSSRIADVLQVGVKGEYEYDMGSTTHLKLQVLFEHMAPWPRGKPKVRLLARNLKPEYACDTCGQPAVHACAECVMEEGDFQRLKLFCQEHAEQHIADEHEDDDCVLMPLGNSPRDGVCGYEGTEEDELPYVWT</sequence>
<dbReference type="InterPro" id="IPR024047">
    <property type="entry name" value="MM3350-like_sf"/>
</dbReference>
<organism evidence="1 2">
    <name type="scientific">Deinococcus roseus</name>
    <dbReference type="NCBI Taxonomy" id="392414"/>
    <lineage>
        <taxon>Bacteria</taxon>
        <taxon>Thermotogati</taxon>
        <taxon>Deinococcota</taxon>
        <taxon>Deinococci</taxon>
        <taxon>Deinococcales</taxon>
        <taxon>Deinococcaceae</taxon>
        <taxon>Deinococcus</taxon>
    </lineage>
</organism>
<reference evidence="2" key="1">
    <citation type="journal article" date="2019" name="Int. J. Syst. Evol. Microbiol.">
        <title>The Global Catalogue of Microorganisms (GCM) 10K type strain sequencing project: providing services to taxonomists for standard genome sequencing and annotation.</title>
        <authorList>
            <consortium name="The Broad Institute Genomics Platform"/>
            <consortium name="The Broad Institute Genome Sequencing Center for Infectious Disease"/>
            <person name="Wu L."/>
            <person name="Ma J."/>
        </authorList>
    </citation>
    <scope>NUCLEOTIDE SEQUENCE [LARGE SCALE GENOMIC DNA]</scope>
    <source>
        <strain evidence="2">JCM 14370</strain>
    </source>
</reference>
<accession>A0ABQ2CWC1</accession>
<dbReference type="SUPFAM" id="SSF159941">
    <property type="entry name" value="MM3350-like"/>
    <property type="match status" value="1"/>
</dbReference>
<protein>
    <submittedName>
        <fullName evidence="1">Uncharacterized protein</fullName>
    </submittedName>
</protein>
<keyword evidence="2" id="KW-1185">Reference proteome</keyword>